<dbReference type="EMBL" id="LR134441">
    <property type="protein sequence ID" value="VEH97009.1"/>
    <property type="molecule type" value="Genomic_DNA"/>
</dbReference>
<keyword evidence="1" id="KW-0472">Membrane</keyword>
<accession>A0A3S4VCN4</accession>
<organism evidence="2 3">
    <name type="scientific">Kaistella antarctica</name>
    <dbReference type="NCBI Taxonomy" id="266748"/>
    <lineage>
        <taxon>Bacteria</taxon>
        <taxon>Pseudomonadati</taxon>
        <taxon>Bacteroidota</taxon>
        <taxon>Flavobacteriia</taxon>
        <taxon>Flavobacteriales</taxon>
        <taxon>Weeksellaceae</taxon>
        <taxon>Chryseobacterium group</taxon>
        <taxon>Kaistella</taxon>
    </lineage>
</organism>
<feature type="transmembrane region" description="Helical" evidence="1">
    <location>
        <begin position="88"/>
        <end position="107"/>
    </location>
</feature>
<sequence>MNWKKFHYYLYTFCRYFLATMIISYAFAKILETQFVSQPSTYDRPIGSLNGFQLTWFYFGYSYWYGLVIAFTQIISALLLFYRKTVRIGIILFLTFMVNITLMDFAYDIKEAKIMALILTGMALFVLLSDYKLLIKYFLQEPPLFADVEQSKWQKKVRFLKFIYIPIVFVGLFLLLTTMKKKYMGQTKFYGTWENTVNADRLHFEAGDSFQLIRNNENKSFKSGIYTFTQDSLKLKIVADDKIFAPKNSAPDDSNFNYYLKGIYQLNDKNLRFQTEHDTLTFKRIR</sequence>
<reference evidence="2 3" key="1">
    <citation type="submission" date="2018-12" db="EMBL/GenBank/DDBJ databases">
        <authorList>
            <consortium name="Pathogen Informatics"/>
        </authorList>
    </citation>
    <scope>NUCLEOTIDE SEQUENCE [LARGE SCALE GENOMIC DNA]</scope>
    <source>
        <strain evidence="2 3">NCTC13489</strain>
    </source>
</reference>
<gene>
    <name evidence="2" type="ORF">NCTC13489_00677</name>
</gene>
<evidence type="ECO:0000313" key="2">
    <source>
        <dbReference type="EMBL" id="VEH97009.1"/>
    </source>
</evidence>
<feature type="transmembrane region" description="Helical" evidence="1">
    <location>
        <begin position="6"/>
        <end position="28"/>
    </location>
</feature>
<keyword evidence="1" id="KW-1133">Transmembrane helix</keyword>
<dbReference type="AlphaFoldDB" id="A0A3S4VCN4"/>
<name>A0A3S4VCN4_9FLAO</name>
<keyword evidence="1" id="KW-0812">Transmembrane</keyword>
<dbReference type="RefSeq" id="WP_126337100.1">
    <property type="nucleotide sequence ID" value="NZ_FOIX01000003.1"/>
</dbReference>
<proteinExistence type="predicted"/>
<evidence type="ECO:0000256" key="1">
    <source>
        <dbReference type="SAM" id="Phobius"/>
    </source>
</evidence>
<feature type="transmembrane region" description="Helical" evidence="1">
    <location>
        <begin position="114"/>
        <end position="139"/>
    </location>
</feature>
<evidence type="ECO:0000313" key="3">
    <source>
        <dbReference type="Proteomes" id="UP000270036"/>
    </source>
</evidence>
<dbReference type="STRING" id="266748.HY04_14515"/>
<dbReference type="OrthoDB" id="654744at2"/>
<dbReference type="Proteomes" id="UP000270036">
    <property type="component" value="Chromosome"/>
</dbReference>
<dbReference type="KEGG" id="cant:NCTC13489_00677"/>
<evidence type="ECO:0008006" key="4">
    <source>
        <dbReference type="Google" id="ProtNLM"/>
    </source>
</evidence>
<feature type="transmembrane region" description="Helical" evidence="1">
    <location>
        <begin position="63"/>
        <end position="82"/>
    </location>
</feature>
<feature type="transmembrane region" description="Helical" evidence="1">
    <location>
        <begin position="159"/>
        <end position="179"/>
    </location>
</feature>
<protein>
    <recommendedName>
        <fullName evidence="4">DoxX family protein</fullName>
    </recommendedName>
</protein>